<dbReference type="Proteomes" id="UP001224359">
    <property type="component" value="Unassembled WGS sequence"/>
</dbReference>
<dbReference type="EMBL" id="JAUSTQ010000003">
    <property type="protein sequence ID" value="MDQ0159012.1"/>
    <property type="molecule type" value="Genomic_DNA"/>
</dbReference>
<name>A0ABT9VDI1_9BACI</name>
<dbReference type="InterPro" id="IPR015421">
    <property type="entry name" value="PyrdxlP-dep_Trfase_major"/>
</dbReference>
<sequence length="411" mass="45092">MNEQDWQTIHEVETKLEDQFKQIGQSVTHNQAKVLQAFQEQHIADIHFNPTTGYGYDDLGREKLEALYASVFQTEDALVRPQIVSGTHAISTTLFGVLRPGDELLSITGAPYDTLQGVIGATGEADGSLTDFGIHYKEVELTKNGEVDFESISQSLNERTKMVMIQRSKGYADRPSFMIEGIKKMIEFVKSINPNVIVFVDNCYGEFVETAEPTEVGADLIAGSLIKNPGAGIVRTGGYIAGRQYLIEKCANRLTAPGLGKETGASLNSLQEMFQGLFLAPHTVGEALKGSYFTATLLCKLGFTTNPNQDEPRTDLIQSITFQSKDDMVEFAQIIQQQSPVNAYVTPQPSAMPGYDHEVIMAAGTFIQGASLELTADGPIRDPYTLYVQGGLTYEHVKLAIISALKQLNYL</sequence>
<protein>
    <submittedName>
        <fullName evidence="1">Cystathionine beta-lyase family protein involved in aluminum resistance</fullName>
    </submittedName>
</protein>
<dbReference type="InterPro" id="IPR009651">
    <property type="entry name" value="Met_g_lyase_put"/>
</dbReference>
<dbReference type="PANTHER" id="PTHR46658">
    <property type="entry name" value="CYS OR MET METABOLISM PYRIDOXAL-PHOSPHATE-DEPENDENT ENZYME"/>
    <property type="match status" value="1"/>
</dbReference>
<organism evidence="1 2">
    <name type="scientific">Alkalibacillus salilacus</name>
    <dbReference type="NCBI Taxonomy" id="284582"/>
    <lineage>
        <taxon>Bacteria</taxon>
        <taxon>Bacillati</taxon>
        <taxon>Bacillota</taxon>
        <taxon>Bacilli</taxon>
        <taxon>Bacillales</taxon>
        <taxon>Bacillaceae</taxon>
        <taxon>Alkalibacillus</taxon>
    </lineage>
</organism>
<dbReference type="PANTHER" id="PTHR46658:SF1">
    <property type="entry name" value="CYS OR MET METABOLISM PYRIDOXAL-PHOSPHATE-DEPENDENT ENZYME"/>
    <property type="match status" value="1"/>
</dbReference>
<dbReference type="SUPFAM" id="SSF53383">
    <property type="entry name" value="PLP-dependent transferases"/>
    <property type="match status" value="1"/>
</dbReference>
<evidence type="ECO:0000313" key="1">
    <source>
        <dbReference type="EMBL" id="MDQ0159012.1"/>
    </source>
</evidence>
<reference evidence="1 2" key="1">
    <citation type="submission" date="2023-07" db="EMBL/GenBank/DDBJ databases">
        <title>Genomic Encyclopedia of Type Strains, Phase IV (KMG-IV): sequencing the most valuable type-strain genomes for metagenomic binning, comparative biology and taxonomic classification.</title>
        <authorList>
            <person name="Goeker M."/>
        </authorList>
    </citation>
    <scope>NUCLEOTIDE SEQUENCE [LARGE SCALE GENOMIC DNA]</scope>
    <source>
        <strain evidence="1 2">DSM 16460</strain>
    </source>
</reference>
<keyword evidence="2" id="KW-1185">Reference proteome</keyword>
<dbReference type="RefSeq" id="WP_306975161.1">
    <property type="nucleotide sequence ID" value="NZ_JAUSTQ010000003.1"/>
</dbReference>
<proteinExistence type="predicted"/>
<accession>A0ABT9VDI1</accession>
<dbReference type="Gene3D" id="3.40.640.10">
    <property type="entry name" value="Type I PLP-dependent aspartate aminotransferase-like (Major domain)"/>
    <property type="match status" value="1"/>
</dbReference>
<comment type="caution">
    <text evidence="1">The sequence shown here is derived from an EMBL/GenBank/DDBJ whole genome shotgun (WGS) entry which is preliminary data.</text>
</comment>
<evidence type="ECO:0000313" key="2">
    <source>
        <dbReference type="Proteomes" id="UP001224359"/>
    </source>
</evidence>
<dbReference type="Gene3D" id="3.90.1150.60">
    <property type="entry name" value="Methioning gamme-lyase, C-terminal domain"/>
    <property type="match status" value="1"/>
</dbReference>
<dbReference type="Pfam" id="PF06838">
    <property type="entry name" value="Met_gamma_lyase"/>
    <property type="match status" value="1"/>
</dbReference>
<dbReference type="InterPro" id="IPR015424">
    <property type="entry name" value="PyrdxlP-dep_Trfase"/>
</dbReference>
<gene>
    <name evidence="1" type="ORF">J2S77_000976</name>
</gene>